<feature type="binding site" evidence="6">
    <location>
        <begin position="131"/>
        <end position="133"/>
    </location>
    <ligand>
        <name>phosphate</name>
        <dbReference type="ChEBI" id="CHEBI:43474"/>
        <note>substrate</note>
    </ligand>
</feature>
<dbReference type="PANTHER" id="PTHR11953">
    <property type="entry name" value="EXOSOME COMPLEX COMPONENT"/>
    <property type="match status" value="1"/>
</dbReference>
<dbReference type="OrthoDB" id="9802265at2"/>
<evidence type="ECO:0000313" key="9">
    <source>
        <dbReference type="EMBL" id="AGF46867.1"/>
    </source>
</evidence>
<dbReference type="GO" id="GO:0008033">
    <property type="term" value="P:tRNA processing"/>
    <property type="evidence" value="ECO:0007669"/>
    <property type="project" value="UniProtKB-UniRule"/>
</dbReference>
<dbReference type="GO" id="GO:0031125">
    <property type="term" value="P:rRNA 3'-end processing"/>
    <property type="evidence" value="ECO:0007669"/>
    <property type="project" value="UniProtKB-ARBA"/>
</dbReference>
<dbReference type="InterPro" id="IPR001247">
    <property type="entry name" value="ExoRNase_PH_dom1"/>
</dbReference>
<dbReference type="GO" id="GO:0009022">
    <property type="term" value="F:tRNA nucleotidyltransferase activity"/>
    <property type="evidence" value="ECO:0007669"/>
    <property type="project" value="UniProtKB-UniRule"/>
</dbReference>
<dbReference type="HOGENOM" id="CLU_050858_0_0_4"/>
<dbReference type="InterPro" id="IPR015847">
    <property type="entry name" value="ExoRNase_PH_dom2"/>
</dbReference>
<dbReference type="NCBIfam" id="TIGR01966">
    <property type="entry name" value="RNasePH"/>
    <property type="match status" value="1"/>
</dbReference>
<dbReference type="KEGG" id="kde:CDSE_0562"/>
<dbReference type="AlphaFoldDB" id="M1LMB8"/>
<keyword evidence="6 9" id="KW-0548">Nucleotidyltransferase</keyword>
<dbReference type="SUPFAM" id="SSF54211">
    <property type="entry name" value="Ribosomal protein S5 domain 2-like"/>
    <property type="match status" value="1"/>
</dbReference>
<organism evidence="9 10">
    <name type="scientific">Candidatus Kinetoplastidibacterium desouzai TCC079E</name>
    <dbReference type="NCBI Taxonomy" id="1208919"/>
    <lineage>
        <taxon>Bacteria</taxon>
        <taxon>Pseudomonadati</taxon>
        <taxon>Pseudomonadota</taxon>
        <taxon>Betaproteobacteria</taxon>
        <taxon>Candidatus Kinetoplastidibacterium</taxon>
    </lineage>
</organism>
<dbReference type="InterPro" id="IPR002381">
    <property type="entry name" value="RNase_PH_bac-type"/>
</dbReference>
<name>M1LMB8_9PROT</name>
<keyword evidence="3 6" id="KW-0820">tRNA-binding</keyword>
<protein>
    <recommendedName>
        <fullName evidence="6">Ribonuclease PH</fullName>
        <shortName evidence="6">RNase PH</shortName>
        <ecNumber evidence="6">2.7.7.56</ecNumber>
    </recommendedName>
    <alternativeName>
        <fullName evidence="6">tRNA nucleotidyltransferase</fullName>
    </alternativeName>
</protein>
<dbReference type="InterPro" id="IPR050080">
    <property type="entry name" value="RNase_PH"/>
</dbReference>
<dbReference type="InterPro" id="IPR020568">
    <property type="entry name" value="Ribosomal_Su5_D2-typ_SF"/>
</dbReference>
<accession>M1LMB8</accession>
<proteinExistence type="inferred from homology"/>
<dbReference type="Pfam" id="PF01138">
    <property type="entry name" value="RNase_PH"/>
    <property type="match status" value="1"/>
</dbReference>
<feature type="domain" description="Exoribonuclease phosphorolytic" evidence="7">
    <location>
        <begin position="17"/>
        <end position="146"/>
    </location>
</feature>
<dbReference type="STRING" id="1208919.CDSE_0562"/>
<dbReference type="CDD" id="cd11362">
    <property type="entry name" value="RNase_PH_bact"/>
    <property type="match status" value="1"/>
</dbReference>
<dbReference type="Pfam" id="PF03725">
    <property type="entry name" value="RNase_PH_C"/>
    <property type="match status" value="1"/>
</dbReference>
<dbReference type="Proteomes" id="UP000011547">
    <property type="component" value="Chromosome"/>
</dbReference>
<dbReference type="SUPFAM" id="SSF55666">
    <property type="entry name" value="Ribonuclease PH domain 2-like"/>
    <property type="match status" value="1"/>
</dbReference>
<evidence type="ECO:0000256" key="4">
    <source>
        <dbReference type="ARBA" id="ARBA00022694"/>
    </source>
</evidence>
<dbReference type="GO" id="GO:0016075">
    <property type="term" value="P:rRNA catabolic process"/>
    <property type="evidence" value="ECO:0007669"/>
    <property type="project" value="UniProtKB-UniRule"/>
</dbReference>
<dbReference type="HAMAP" id="MF_00564">
    <property type="entry name" value="RNase_PH"/>
    <property type="match status" value="1"/>
</dbReference>
<comment type="function">
    <text evidence="6">Phosphorolytic 3'-5' exoribonuclease that plays an important role in tRNA 3'-end maturation. Removes nucleotide residues following the 3'-CCA terminus of tRNAs; can also add nucleotides to the ends of RNA molecules by using nucleoside diphosphates as substrates, but this may not be physiologically important. Probably plays a role in initiation of 16S rRNA degradation (leading to ribosome degradation) during starvation.</text>
</comment>
<keyword evidence="5" id="KW-0694">RNA-binding</keyword>
<dbReference type="InterPro" id="IPR027408">
    <property type="entry name" value="PNPase/RNase_PH_dom_sf"/>
</dbReference>
<dbReference type="EC" id="2.7.7.56" evidence="6"/>
<evidence type="ECO:0000259" key="7">
    <source>
        <dbReference type="Pfam" id="PF01138"/>
    </source>
</evidence>
<evidence type="ECO:0000259" key="8">
    <source>
        <dbReference type="Pfam" id="PF03725"/>
    </source>
</evidence>
<evidence type="ECO:0000256" key="3">
    <source>
        <dbReference type="ARBA" id="ARBA00022555"/>
    </source>
</evidence>
<evidence type="ECO:0000256" key="2">
    <source>
        <dbReference type="ARBA" id="ARBA00022552"/>
    </source>
</evidence>
<dbReference type="PATRIC" id="fig|1208919.3.peg.305"/>
<reference evidence="9 10" key="1">
    <citation type="journal article" date="2013" name="Genome Biol. Evol.">
        <title>Genome evolution and phylogenomic analysis of candidatus kinetoplastibacterium, the betaproteobacterial endosymbionts of strigomonas and angomonas.</title>
        <authorList>
            <person name="Alves J.M."/>
            <person name="Serrano M.G."/>
            <person name="Maia da Silva F."/>
            <person name="Voegtly L.J."/>
            <person name="Matveyev A.V."/>
            <person name="Teixeira M.M."/>
            <person name="Camargo E.P."/>
            <person name="Buck G.A."/>
        </authorList>
    </citation>
    <scope>NUCLEOTIDE SEQUENCE [LARGE SCALE GENOMIC DNA]</scope>
    <source>
        <strain evidence="9 10">TCC079E</strain>
    </source>
</reference>
<dbReference type="FunFam" id="3.30.230.70:FF:000003">
    <property type="entry name" value="Ribonuclease PH"/>
    <property type="match status" value="1"/>
</dbReference>
<dbReference type="eggNOG" id="COG0689">
    <property type="taxonomic scope" value="Bacteria"/>
</dbReference>
<dbReference type="PANTHER" id="PTHR11953:SF0">
    <property type="entry name" value="EXOSOME COMPLEX COMPONENT RRP41"/>
    <property type="match status" value="1"/>
</dbReference>
<feature type="domain" description="Exoribonuclease phosphorolytic" evidence="8">
    <location>
        <begin position="166"/>
        <end position="231"/>
    </location>
</feature>
<comment type="subunit">
    <text evidence="6">Homohexameric ring arranged as a trimer of dimers.</text>
</comment>
<sequence>MGLYMSIVRPCGRSFDEIRPVKIDRHFTNNSQGSVLISIGNTIVLCTANIVEGVPDFIKGQRKGWLTAEYSMLPGSTNSRVSRESVVGKQNARTQEIQRFIGRSLRSAFDLSFLGDNTIRIDCDVLQADGGTRCISITGAYIAVIEAISWFNKKYTIINNPIVENIAAISVGIVDNNILLDMNYEEDSNCEVDMNIVMSNSGNFIEIQSSSEKKTFDKRKLDLMLSLAEKGILELISYY</sequence>
<feature type="binding site" evidence="6">
    <location>
        <position position="93"/>
    </location>
    <ligand>
        <name>phosphate</name>
        <dbReference type="ChEBI" id="CHEBI:43474"/>
        <note>substrate</note>
    </ligand>
</feature>
<comment type="catalytic activity">
    <reaction evidence="6">
        <text>tRNA(n+1) + phosphate = tRNA(n) + a ribonucleoside 5'-diphosphate</text>
        <dbReference type="Rhea" id="RHEA:10628"/>
        <dbReference type="Rhea" id="RHEA-COMP:17343"/>
        <dbReference type="Rhea" id="RHEA-COMP:17344"/>
        <dbReference type="ChEBI" id="CHEBI:43474"/>
        <dbReference type="ChEBI" id="CHEBI:57930"/>
        <dbReference type="ChEBI" id="CHEBI:173114"/>
        <dbReference type="EC" id="2.7.7.56"/>
    </reaction>
</comment>
<evidence type="ECO:0000256" key="6">
    <source>
        <dbReference type="HAMAP-Rule" id="MF_00564"/>
    </source>
</evidence>
<dbReference type="GO" id="GO:0000175">
    <property type="term" value="F:3'-5'-RNA exonuclease activity"/>
    <property type="evidence" value="ECO:0007669"/>
    <property type="project" value="UniProtKB-UniRule"/>
</dbReference>
<comment type="similarity">
    <text evidence="1 6">Belongs to the RNase PH family.</text>
</comment>
<evidence type="ECO:0000256" key="5">
    <source>
        <dbReference type="ARBA" id="ARBA00022884"/>
    </source>
</evidence>
<keyword evidence="4 6" id="KW-0819">tRNA processing</keyword>
<keyword evidence="2 6" id="KW-0698">rRNA processing</keyword>
<evidence type="ECO:0000256" key="1">
    <source>
        <dbReference type="ARBA" id="ARBA00006678"/>
    </source>
</evidence>
<dbReference type="Gene3D" id="3.30.230.70">
    <property type="entry name" value="GHMP Kinase, N-terminal domain"/>
    <property type="match status" value="1"/>
</dbReference>
<evidence type="ECO:0000313" key="10">
    <source>
        <dbReference type="Proteomes" id="UP000011547"/>
    </source>
</evidence>
<keyword evidence="10" id="KW-1185">Reference proteome</keyword>
<dbReference type="GO" id="GO:0000049">
    <property type="term" value="F:tRNA binding"/>
    <property type="evidence" value="ECO:0007669"/>
    <property type="project" value="UniProtKB-UniRule"/>
</dbReference>
<dbReference type="InterPro" id="IPR036345">
    <property type="entry name" value="ExoRNase_PH_dom2_sf"/>
</dbReference>
<gene>
    <name evidence="6" type="primary">rph</name>
    <name evidence="9" type="ORF">CDSE_0562</name>
</gene>
<dbReference type="EMBL" id="CP003803">
    <property type="protein sequence ID" value="AGF46867.1"/>
    <property type="molecule type" value="Genomic_DNA"/>
</dbReference>
<keyword evidence="6 9" id="KW-0808">Transferase</keyword>